<feature type="region of interest" description="Disordered" evidence="11">
    <location>
        <begin position="284"/>
        <end position="385"/>
    </location>
</feature>
<dbReference type="CDD" id="cd06612">
    <property type="entry name" value="STKc_MST1_2"/>
    <property type="match status" value="1"/>
</dbReference>
<dbReference type="EMBL" id="JANTQA010000023">
    <property type="protein sequence ID" value="KAJ3445685.1"/>
    <property type="molecule type" value="Genomic_DNA"/>
</dbReference>
<evidence type="ECO:0000256" key="11">
    <source>
        <dbReference type="SAM" id="MobiDB-lite"/>
    </source>
</evidence>
<organism evidence="13 15">
    <name type="scientific">Anaeramoeba flamelloides</name>
    <dbReference type="NCBI Taxonomy" id="1746091"/>
    <lineage>
        <taxon>Eukaryota</taxon>
        <taxon>Metamonada</taxon>
        <taxon>Anaeramoebidae</taxon>
        <taxon>Anaeramoeba</taxon>
    </lineage>
</organism>
<feature type="compositionally biased region" description="Low complexity" evidence="11">
    <location>
        <begin position="294"/>
        <end position="332"/>
    </location>
</feature>
<evidence type="ECO:0000256" key="8">
    <source>
        <dbReference type="ARBA" id="ARBA00047899"/>
    </source>
</evidence>
<comment type="catalytic activity">
    <reaction evidence="9">
        <text>L-seryl-[protein] + ATP = O-phospho-L-seryl-[protein] + ADP + H(+)</text>
        <dbReference type="Rhea" id="RHEA:17989"/>
        <dbReference type="Rhea" id="RHEA-COMP:9863"/>
        <dbReference type="Rhea" id="RHEA-COMP:11604"/>
        <dbReference type="ChEBI" id="CHEBI:15378"/>
        <dbReference type="ChEBI" id="CHEBI:29999"/>
        <dbReference type="ChEBI" id="CHEBI:30616"/>
        <dbReference type="ChEBI" id="CHEBI:83421"/>
        <dbReference type="ChEBI" id="CHEBI:456216"/>
        <dbReference type="EC" id="2.7.11.1"/>
    </reaction>
</comment>
<comment type="catalytic activity">
    <reaction evidence="8">
        <text>L-threonyl-[protein] + ATP = O-phospho-L-threonyl-[protein] + ADP + H(+)</text>
        <dbReference type="Rhea" id="RHEA:46608"/>
        <dbReference type="Rhea" id="RHEA-COMP:11060"/>
        <dbReference type="Rhea" id="RHEA-COMP:11605"/>
        <dbReference type="ChEBI" id="CHEBI:15378"/>
        <dbReference type="ChEBI" id="CHEBI:30013"/>
        <dbReference type="ChEBI" id="CHEBI:30616"/>
        <dbReference type="ChEBI" id="CHEBI:61977"/>
        <dbReference type="ChEBI" id="CHEBI:456216"/>
        <dbReference type="EC" id="2.7.11.1"/>
    </reaction>
</comment>
<evidence type="ECO:0000256" key="4">
    <source>
        <dbReference type="ARBA" id="ARBA00022679"/>
    </source>
</evidence>
<dbReference type="AlphaFoldDB" id="A0AAV7ZWJ2"/>
<reference evidence="14" key="1">
    <citation type="submission" date="2022-08" db="EMBL/GenBank/DDBJ databases">
        <title>Novel sulfate-reducing endosymbionts in the free-living metamonad Anaeramoeba.</title>
        <authorList>
            <person name="Jerlstrom-Hultqvist J."/>
            <person name="Cepicka I."/>
            <person name="Gallot-Lavallee L."/>
            <person name="Salas-Leiva D."/>
            <person name="Curtis B.A."/>
            <person name="Zahonova K."/>
            <person name="Pipaliya S."/>
            <person name="Dacks J."/>
            <person name="Roger A.J."/>
        </authorList>
    </citation>
    <scope>NUCLEOTIDE SEQUENCE</scope>
    <source>
        <strain evidence="14">Schooner1</strain>
    </source>
</reference>
<dbReference type="EC" id="2.7.11.1" evidence="2"/>
<protein>
    <recommendedName>
        <fullName evidence="2">non-specific serine/threonine protein kinase</fullName>
        <ecNumber evidence="2">2.7.11.1</ecNumber>
    </recommendedName>
</protein>
<evidence type="ECO:0000256" key="5">
    <source>
        <dbReference type="ARBA" id="ARBA00022741"/>
    </source>
</evidence>
<accession>A0AAV7ZWJ2</accession>
<name>A0AAV7ZWJ2_9EUKA</name>
<evidence type="ECO:0000313" key="13">
    <source>
        <dbReference type="EMBL" id="KAJ3445685.1"/>
    </source>
</evidence>
<reference evidence="13" key="2">
    <citation type="submission" date="2022-08" db="EMBL/GenBank/DDBJ databases">
        <title>Novel sulphate-reducing endosymbionts in the free-living metamonad Anaeramoeba.</title>
        <authorList>
            <person name="Jerlstrom-Hultqvist J."/>
            <person name="Cepicka I."/>
            <person name="Gallot-Lavallee L."/>
            <person name="Salas-Leiva D."/>
            <person name="Curtis B.A."/>
            <person name="Zahonova K."/>
            <person name="Pipaliya S."/>
            <person name="Dacks J."/>
            <person name="Roger A.J."/>
        </authorList>
    </citation>
    <scope>NUCLEOTIDE SEQUENCE</scope>
    <source>
        <strain evidence="13">Busselton2</strain>
    </source>
</reference>
<evidence type="ECO:0000313" key="14">
    <source>
        <dbReference type="EMBL" id="KAJ6245477.1"/>
    </source>
</evidence>
<keyword evidence="4" id="KW-0808">Transferase</keyword>
<dbReference type="InterPro" id="IPR000719">
    <property type="entry name" value="Prot_kinase_dom"/>
</dbReference>
<feature type="binding site" evidence="10">
    <location>
        <position position="44"/>
    </location>
    <ligand>
        <name>ATP</name>
        <dbReference type="ChEBI" id="CHEBI:30616"/>
    </ligand>
</feature>
<evidence type="ECO:0000256" key="3">
    <source>
        <dbReference type="ARBA" id="ARBA00022527"/>
    </source>
</evidence>
<evidence type="ECO:0000313" key="16">
    <source>
        <dbReference type="Proteomes" id="UP001150062"/>
    </source>
</evidence>
<keyword evidence="5 10" id="KW-0547">Nucleotide-binding</keyword>
<keyword evidence="16" id="KW-1185">Reference proteome</keyword>
<keyword evidence="6 13" id="KW-0418">Kinase</keyword>
<keyword evidence="3" id="KW-0723">Serine/threonine-protein kinase</keyword>
<dbReference type="SMART" id="SM00220">
    <property type="entry name" value="S_TKc"/>
    <property type="match status" value="1"/>
</dbReference>
<dbReference type="Gene3D" id="1.10.510.10">
    <property type="entry name" value="Transferase(Phosphotransferase) domain 1"/>
    <property type="match status" value="1"/>
</dbReference>
<dbReference type="PROSITE" id="PS00107">
    <property type="entry name" value="PROTEIN_KINASE_ATP"/>
    <property type="match status" value="1"/>
</dbReference>
<evidence type="ECO:0000313" key="15">
    <source>
        <dbReference type="Proteomes" id="UP001146793"/>
    </source>
</evidence>
<dbReference type="InterPro" id="IPR017441">
    <property type="entry name" value="Protein_kinase_ATP_BS"/>
</dbReference>
<dbReference type="InterPro" id="IPR050629">
    <property type="entry name" value="STE20/SPS1-PAK"/>
</dbReference>
<dbReference type="PANTHER" id="PTHR48012:SF2">
    <property type="entry name" value="STERILE20-LIKE KINASE, ISOFORM B"/>
    <property type="match status" value="1"/>
</dbReference>
<dbReference type="Proteomes" id="UP001146793">
    <property type="component" value="Unassembled WGS sequence"/>
</dbReference>
<dbReference type="EMBL" id="JAOAOG010000145">
    <property type="protein sequence ID" value="KAJ6245477.1"/>
    <property type="molecule type" value="Genomic_DNA"/>
</dbReference>
<dbReference type="InterPro" id="IPR011009">
    <property type="entry name" value="Kinase-like_dom_sf"/>
</dbReference>
<evidence type="ECO:0000256" key="6">
    <source>
        <dbReference type="ARBA" id="ARBA00022777"/>
    </source>
</evidence>
<dbReference type="Proteomes" id="UP001150062">
    <property type="component" value="Unassembled WGS sequence"/>
</dbReference>
<dbReference type="Pfam" id="PF00069">
    <property type="entry name" value="Pkinase"/>
    <property type="match status" value="1"/>
</dbReference>
<dbReference type="GO" id="GO:0005737">
    <property type="term" value="C:cytoplasm"/>
    <property type="evidence" value="ECO:0007669"/>
    <property type="project" value="TreeGrafter"/>
</dbReference>
<feature type="compositionally biased region" description="Basic and acidic residues" evidence="11">
    <location>
        <begin position="284"/>
        <end position="293"/>
    </location>
</feature>
<evidence type="ECO:0000259" key="12">
    <source>
        <dbReference type="PROSITE" id="PS50011"/>
    </source>
</evidence>
<dbReference type="GO" id="GO:0005524">
    <property type="term" value="F:ATP binding"/>
    <property type="evidence" value="ECO:0007669"/>
    <property type="project" value="UniProtKB-UniRule"/>
</dbReference>
<dbReference type="FunFam" id="1.10.510.10:FF:000499">
    <property type="entry name" value="Serine/threonine-protein kinase KIC1"/>
    <property type="match status" value="1"/>
</dbReference>
<evidence type="ECO:0000256" key="2">
    <source>
        <dbReference type="ARBA" id="ARBA00012513"/>
    </source>
</evidence>
<dbReference type="GO" id="GO:0004674">
    <property type="term" value="F:protein serine/threonine kinase activity"/>
    <property type="evidence" value="ECO:0007669"/>
    <property type="project" value="UniProtKB-KW"/>
</dbReference>
<feature type="domain" description="Protein kinase" evidence="12">
    <location>
        <begin position="15"/>
        <end position="265"/>
    </location>
</feature>
<feature type="compositionally biased region" description="Basic and acidic residues" evidence="11">
    <location>
        <begin position="333"/>
        <end position="343"/>
    </location>
</feature>
<dbReference type="SUPFAM" id="SSF56112">
    <property type="entry name" value="Protein kinase-like (PK-like)"/>
    <property type="match status" value="1"/>
</dbReference>
<comment type="caution">
    <text evidence="13">The sequence shown here is derived from an EMBL/GenBank/DDBJ whole genome shotgun (WGS) entry which is preliminary data.</text>
</comment>
<evidence type="ECO:0000256" key="7">
    <source>
        <dbReference type="ARBA" id="ARBA00022840"/>
    </source>
</evidence>
<comment type="similarity">
    <text evidence="1">Belongs to the protein kinase superfamily. STE Ser/Thr protein kinase family. STE20 subfamily.</text>
</comment>
<proteinExistence type="inferred from homology"/>
<evidence type="ECO:0000256" key="9">
    <source>
        <dbReference type="ARBA" id="ARBA00048679"/>
    </source>
</evidence>
<dbReference type="PANTHER" id="PTHR48012">
    <property type="entry name" value="STERILE20-LIKE KINASE, ISOFORM B-RELATED"/>
    <property type="match status" value="1"/>
</dbReference>
<evidence type="ECO:0000256" key="1">
    <source>
        <dbReference type="ARBA" id="ARBA00008874"/>
    </source>
</evidence>
<dbReference type="PROSITE" id="PS50011">
    <property type="entry name" value="PROTEIN_KINASE_DOM"/>
    <property type="match status" value="1"/>
</dbReference>
<evidence type="ECO:0000256" key="10">
    <source>
        <dbReference type="PROSITE-ProRule" id="PRU10141"/>
    </source>
</evidence>
<keyword evidence="7 10" id="KW-0067">ATP-binding</keyword>
<feature type="compositionally biased region" description="Polar residues" evidence="11">
    <location>
        <begin position="366"/>
        <end position="377"/>
    </location>
</feature>
<sequence>MTENFSSNKNPNDLFEIVDKLGEGSYGSVHQAITKTGQIVAIKKVPIEEDIDSIIKEISIMKQCDHHRLVKYYDSYFLDNELWIVMEYCGGGSVSDMIEFCQVTFNEDQIASIVKPILEGLVYFHSQKKIHRDIKAGNVLLTDSGEAKLCDFGVSGQLSDNMAKRKTVIGTPYWMAPEIIQEVGYDYKVDIWSLGITILELAEGQPPLSEIHPLRAIFLIPNNPSPTFQNQNKWSKNCVDFLSKCLQKDPNERWKATELLKHPFIVNAKSTKKTLAALIEKTKISKQETDKWGNESSSTDNDSSYTSSEISSSTASSSTTSSSSSSSSNSSRSDSESNEDKSSSSENSVIEPQSKSNSEESKKESGTGTTKARNNSAKNEERSTFLDFVKTEKNEQTIDKDQQLKNYENLGLRQLDGLIKVLTTTWENEVKQINEKYEKQIATIKKIAQKKKKKKMKKKKKEII</sequence>
<gene>
    <name evidence="13" type="ORF">M0812_11572</name>
    <name evidence="14" type="ORF">M0813_20431</name>
</gene>